<feature type="compositionally biased region" description="Low complexity" evidence="1">
    <location>
        <begin position="224"/>
        <end position="234"/>
    </location>
</feature>
<dbReference type="PANTHER" id="PTHR12697">
    <property type="entry name" value="PBS LYASE HEAT-LIKE PROTEIN"/>
    <property type="match status" value="1"/>
</dbReference>
<dbReference type="InterPro" id="IPR016024">
    <property type="entry name" value="ARM-type_fold"/>
</dbReference>
<dbReference type="Pfam" id="PF13646">
    <property type="entry name" value="HEAT_2"/>
    <property type="match status" value="1"/>
</dbReference>
<gene>
    <name evidence="2" type="ORF">E6K77_00340</name>
</gene>
<reference evidence="2 3" key="1">
    <citation type="journal article" date="2019" name="Nat. Microbiol.">
        <title>Mediterranean grassland soil C-N compound turnover is dependent on rainfall and depth, and is mediated by genomically divergent microorganisms.</title>
        <authorList>
            <person name="Diamond S."/>
            <person name="Andeer P.F."/>
            <person name="Li Z."/>
            <person name="Crits-Christoph A."/>
            <person name="Burstein D."/>
            <person name="Anantharaman K."/>
            <person name="Lane K.R."/>
            <person name="Thomas B.C."/>
            <person name="Pan C."/>
            <person name="Northen T.R."/>
            <person name="Banfield J.F."/>
        </authorList>
    </citation>
    <scope>NUCLEOTIDE SEQUENCE [LARGE SCALE GENOMIC DNA]</scope>
    <source>
        <strain evidence="2">WS_7</strain>
    </source>
</reference>
<organism evidence="2 3">
    <name type="scientific">Eiseniibacteriota bacterium</name>
    <dbReference type="NCBI Taxonomy" id="2212470"/>
    <lineage>
        <taxon>Bacteria</taxon>
        <taxon>Candidatus Eiseniibacteriota</taxon>
    </lineage>
</organism>
<comment type="caution">
    <text evidence="2">The sequence shown here is derived from an EMBL/GenBank/DDBJ whole genome shotgun (WGS) entry which is preliminary data.</text>
</comment>
<feature type="compositionally biased region" description="Basic and acidic residues" evidence="1">
    <location>
        <begin position="1"/>
        <end position="12"/>
    </location>
</feature>
<dbReference type="AlphaFoldDB" id="A0A538TTV9"/>
<evidence type="ECO:0000313" key="2">
    <source>
        <dbReference type="EMBL" id="TMQ67061.1"/>
    </source>
</evidence>
<dbReference type="Proteomes" id="UP000317366">
    <property type="component" value="Unassembled WGS sequence"/>
</dbReference>
<protein>
    <submittedName>
        <fullName evidence="2">HEAT repeat domain-containing protein</fullName>
    </submittedName>
</protein>
<dbReference type="PANTHER" id="PTHR12697:SF5">
    <property type="entry name" value="DEOXYHYPUSINE HYDROXYLASE"/>
    <property type="match status" value="1"/>
</dbReference>
<proteinExistence type="predicted"/>
<dbReference type="InterPro" id="IPR004155">
    <property type="entry name" value="PBS_lyase_HEAT"/>
</dbReference>
<dbReference type="InterPro" id="IPR011989">
    <property type="entry name" value="ARM-like"/>
</dbReference>
<dbReference type="EMBL" id="VBOX01000002">
    <property type="protein sequence ID" value="TMQ67061.1"/>
    <property type="molecule type" value="Genomic_DNA"/>
</dbReference>
<name>A0A538TTV9_UNCEI</name>
<sequence length="250" mass="27171">MGRMDLGRDRGGRGRSRGNGLGSTDRGRRPGAGGRAGRRRLSCRRSEGARTMVAKDVARLWEELRYRDPEEKLGWITQLSQNPTEESIEVLLDVLQQESWFLRDQAARVLATMGEPVLEPLIEYLGSGVWYTRASAVLALGRMGNPRAAAPLVEMLKDPNRTVRDAVWDGLVLLCRNELATKELAAAFEALPERARRFALDGLVERDSEAAGRVLRHMDGGAGAAQPAGAEAAGDPIAGGESDEAKQAAR</sequence>
<dbReference type="Gene3D" id="1.25.10.10">
    <property type="entry name" value="Leucine-rich Repeat Variant"/>
    <property type="match status" value="1"/>
</dbReference>
<feature type="region of interest" description="Disordered" evidence="1">
    <location>
        <begin position="219"/>
        <end position="250"/>
    </location>
</feature>
<dbReference type="SUPFAM" id="SSF48371">
    <property type="entry name" value="ARM repeat"/>
    <property type="match status" value="1"/>
</dbReference>
<evidence type="ECO:0000256" key="1">
    <source>
        <dbReference type="SAM" id="MobiDB-lite"/>
    </source>
</evidence>
<dbReference type="SMART" id="SM00567">
    <property type="entry name" value="EZ_HEAT"/>
    <property type="match status" value="2"/>
</dbReference>
<dbReference type="GO" id="GO:0016491">
    <property type="term" value="F:oxidoreductase activity"/>
    <property type="evidence" value="ECO:0007669"/>
    <property type="project" value="TreeGrafter"/>
</dbReference>
<accession>A0A538TTV9</accession>
<feature type="region of interest" description="Disordered" evidence="1">
    <location>
        <begin position="1"/>
        <end position="41"/>
    </location>
</feature>
<evidence type="ECO:0000313" key="3">
    <source>
        <dbReference type="Proteomes" id="UP000317366"/>
    </source>
</evidence>